<dbReference type="GO" id="GO:0006508">
    <property type="term" value="P:proteolysis"/>
    <property type="evidence" value="ECO:0007669"/>
    <property type="project" value="UniProtKB-KW"/>
</dbReference>
<comment type="caution">
    <text evidence="14">The sequence shown here is derived from an EMBL/GenBank/DDBJ whole genome shotgun (WGS) entry which is preliminary data.</text>
</comment>
<evidence type="ECO:0000259" key="11">
    <source>
        <dbReference type="PROSITE" id="PS50090"/>
    </source>
</evidence>
<dbReference type="Pfam" id="PF00249">
    <property type="entry name" value="Myb_DNA-binding"/>
    <property type="match status" value="1"/>
</dbReference>
<dbReference type="PANTHER" id="PTHR12802">
    <property type="entry name" value="SWI/SNF COMPLEX-RELATED"/>
    <property type="match status" value="1"/>
</dbReference>
<dbReference type="GO" id="GO:0046872">
    <property type="term" value="F:metal ion binding"/>
    <property type="evidence" value="ECO:0007669"/>
    <property type="project" value="UniProtKB-KW"/>
</dbReference>
<feature type="compositionally biased region" description="Polar residues" evidence="10">
    <location>
        <begin position="224"/>
        <end position="238"/>
    </location>
</feature>
<feature type="domain" description="HTH myb-type" evidence="13">
    <location>
        <begin position="160"/>
        <end position="208"/>
    </location>
</feature>
<dbReference type="PROSITE" id="PS51294">
    <property type="entry name" value="HTH_MYB"/>
    <property type="match status" value="1"/>
</dbReference>
<name>A0A9W6X1R3_9STRA</name>
<keyword evidence="4" id="KW-0862">Zinc</keyword>
<proteinExistence type="predicted"/>
<dbReference type="InterPro" id="IPR017884">
    <property type="entry name" value="SANT_dom"/>
</dbReference>
<dbReference type="FunFam" id="1.10.10.60:FF:000151">
    <property type="entry name" value="histone H2A deubiquitinase MYSM1 isoform X2"/>
    <property type="match status" value="1"/>
</dbReference>
<reference evidence="14" key="1">
    <citation type="submission" date="2023-04" db="EMBL/GenBank/DDBJ databases">
        <title>Phytophthora lilii NBRC 32176.</title>
        <authorList>
            <person name="Ichikawa N."/>
            <person name="Sato H."/>
            <person name="Tonouchi N."/>
        </authorList>
    </citation>
    <scope>NUCLEOTIDE SEQUENCE</scope>
    <source>
        <strain evidence="14">NBRC 32176</strain>
    </source>
</reference>
<feature type="region of interest" description="Disordered" evidence="10">
    <location>
        <begin position="42"/>
        <end position="107"/>
    </location>
</feature>
<dbReference type="OrthoDB" id="118550at2759"/>
<dbReference type="EMBL" id="BSXW01000651">
    <property type="protein sequence ID" value="GMF27223.1"/>
    <property type="molecule type" value="Genomic_DNA"/>
</dbReference>
<evidence type="ECO:0000259" key="12">
    <source>
        <dbReference type="PROSITE" id="PS51293"/>
    </source>
</evidence>
<dbReference type="SUPFAM" id="SSF46689">
    <property type="entry name" value="Homeodomain-like"/>
    <property type="match status" value="1"/>
</dbReference>
<keyword evidence="1" id="KW-0645">Protease</keyword>
<keyword evidence="3" id="KW-0378">Hydrolase</keyword>
<dbReference type="PROSITE" id="PS50090">
    <property type="entry name" value="MYB_LIKE"/>
    <property type="match status" value="1"/>
</dbReference>
<dbReference type="InterPro" id="IPR017930">
    <property type="entry name" value="Myb_dom"/>
</dbReference>
<evidence type="ECO:0000256" key="9">
    <source>
        <dbReference type="ARBA" id="ARBA00023242"/>
    </source>
</evidence>
<keyword evidence="6" id="KW-0482">Metalloprotease</keyword>
<organism evidence="14 15">
    <name type="scientific">Phytophthora lilii</name>
    <dbReference type="NCBI Taxonomy" id="2077276"/>
    <lineage>
        <taxon>Eukaryota</taxon>
        <taxon>Sar</taxon>
        <taxon>Stramenopiles</taxon>
        <taxon>Oomycota</taxon>
        <taxon>Peronosporomycetes</taxon>
        <taxon>Peronosporales</taxon>
        <taxon>Peronosporaceae</taxon>
        <taxon>Phytophthora</taxon>
    </lineage>
</organism>
<feature type="compositionally biased region" description="Pro residues" evidence="10">
    <location>
        <begin position="1"/>
        <end position="12"/>
    </location>
</feature>
<evidence type="ECO:0000256" key="6">
    <source>
        <dbReference type="ARBA" id="ARBA00023049"/>
    </source>
</evidence>
<evidence type="ECO:0000256" key="7">
    <source>
        <dbReference type="ARBA" id="ARBA00023125"/>
    </source>
</evidence>
<feature type="region of interest" description="Disordered" evidence="10">
    <location>
        <begin position="1"/>
        <end position="27"/>
    </location>
</feature>
<evidence type="ECO:0000313" key="15">
    <source>
        <dbReference type="Proteomes" id="UP001165083"/>
    </source>
</evidence>
<dbReference type="InterPro" id="IPR009057">
    <property type="entry name" value="Homeodomain-like_sf"/>
</dbReference>
<dbReference type="SMART" id="SM00717">
    <property type="entry name" value="SANT"/>
    <property type="match status" value="1"/>
</dbReference>
<dbReference type="GO" id="GO:0003677">
    <property type="term" value="F:DNA binding"/>
    <property type="evidence" value="ECO:0007669"/>
    <property type="project" value="UniProtKB-KW"/>
</dbReference>
<evidence type="ECO:0000256" key="1">
    <source>
        <dbReference type="ARBA" id="ARBA00022670"/>
    </source>
</evidence>
<evidence type="ECO:0000256" key="10">
    <source>
        <dbReference type="SAM" id="MobiDB-lite"/>
    </source>
</evidence>
<keyword evidence="15" id="KW-1185">Reference proteome</keyword>
<keyword evidence="7" id="KW-0238">DNA-binding</keyword>
<evidence type="ECO:0000259" key="13">
    <source>
        <dbReference type="PROSITE" id="PS51294"/>
    </source>
</evidence>
<accession>A0A9W6X1R3</accession>
<protein>
    <submittedName>
        <fullName evidence="14">Unnamed protein product</fullName>
    </submittedName>
</protein>
<dbReference type="AlphaFoldDB" id="A0A9W6X1R3"/>
<keyword evidence="9" id="KW-0539">Nucleus</keyword>
<dbReference type="Gene3D" id="1.10.10.60">
    <property type="entry name" value="Homeodomain-like"/>
    <property type="match status" value="1"/>
</dbReference>
<evidence type="ECO:0000256" key="5">
    <source>
        <dbReference type="ARBA" id="ARBA00023015"/>
    </source>
</evidence>
<gene>
    <name evidence="14" type="ORF">Plil01_001138400</name>
</gene>
<keyword evidence="5" id="KW-0805">Transcription regulation</keyword>
<keyword evidence="8" id="KW-0804">Transcription</keyword>
<dbReference type="Proteomes" id="UP001165083">
    <property type="component" value="Unassembled WGS sequence"/>
</dbReference>
<feature type="compositionally biased region" description="Polar residues" evidence="10">
    <location>
        <begin position="412"/>
        <end position="422"/>
    </location>
</feature>
<dbReference type="GO" id="GO:0008237">
    <property type="term" value="F:metallopeptidase activity"/>
    <property type="evidence" value="ECO:0007669"/>
    <property type="project" value="UniProtKB-KW"/>
</dbReference>
<evidence type="ECO:0000256" key="8">
    <source>
        <dbReference type="ARBA" id="ARBA00023163"/>
    </source>
</evidence>
<feature type="compositionally biased region" description="Low complexity" evidence="10">
    <location>
        <begin position="57"/>
        <end position="79"/>
    </location>
</feature>
<dbReference type="PROSITE" id="PS51293">
    <property type="entry name" value="SANT"/>
    <property type="match status" value="1"/>
</dbReference>
<feature type="domain" description="Myb-like" evidence="11">
    <location>
        <begin position="160"/>
        <end position="204"/>
    </location>
</feature>
<feature type="region of interest" description="Disordered" evidence="10">
    <location>
        <begin position="402"/>
        <end position="422"/>
    </location>
</feature>
<sequence length="448" mass="49057">MRSPGPPLPVPFVPAAAPSSPTWDDYLTSGANNSFELSFPANMNFGGTSVSRETRQAPMPSTSNGSSSSYSAPSYLAPSQRRLSPAPLKVTPTSQERQASSSLPSPVSYSLLSTVTPHSSSAMTFPLSVIRPGMKPVEMKTVMMKTEPATPDTPSGTQVGRWTKREHELFLEGLQRFGKSWKKISSLVHTRTLVQIRTHAQKYLQKQSRAAIKADAKAAEAALRQSQTRPKTPQQQQFRPERGYMQPHQLRVATTGPPTLEIDNQQTSTLTPRHWKSPRAEDRFVPLAFPSALSASTSKTSSATSPRSAFQINSVSRLDQLLQDDNGTVPAFVDEYYTSPTAIEDDLLRPLYTDEQWVPRLTHPGASANYSTKRRRLEYSTPACTSAPTIAAPTLRPAFPNSVFEPLPAPDNLSSPSTSPSAYAQRQSAVLLAAHENDETTNYTNAWL</sequence>
<dbReference type="InterPro" id="IPR001005">
    <property type="entry name" value="SANT/Myb"/>
</dbReference>
<feature type="domain" description="SANT" evidence="12">
    <location>
        <begin position="157"/>
        <end position="211"/>
    </location>
</feature>
<dbReference type="NCBIfam" id="TIGR01557">
    <property type="entry name" value="myb_SHAQKYF"/>
    <property type="match status" value="1"/>
</dbReference>
<dbReference type="CDD" id="cd00167">
    <property type="entry name" value="SANT"/>
    <property type="match status" value="1"/>
</dbReference>
<dbReference type="InterPro" id="IPR006447">
    <property type="entry name" value="Myb_dom_plants"/>
</dbReference>
<evidence type="ECO:0000256" key="3">
    <source>
        <dbReference type="ARBA" id="ARBA00022801"/>
    </source>
</evidence>
<evidence type="ECO:0000313" key="14">
    <source>
        <dbReference type="EMBL" id="GMF27223.1"/>
    </source>
</evidence>
<evidence type="ECO:0000256" key="2">
    <source>
        <dbReference type="ARBA" id="ARBA00022723"/>
    </source>
</evidence>
<feature type="region of interest" description="Disordered" evidence="10">
    <location>
        <begin position="217"/>
        <end position="242"/>
    </location>
</feature>
<keyword evidence="2" id="KW-0479">Metal-binding</keyword>
<evidence type="ECO:0000256" key="4">
    <source>
        <dbReference type="ARBA" id="ARBA00022833"/>
    </source>
</evidence>